<comment type="caution">
    <text evidence="1">The sequence shown here is derived from an EMBL/GenBank/DDBJ whole genome shotgun (WGS) entry which is preliminary data.</text>
</comment>
<dbReference type="AlphaFoldDB" id="X0UJJ8"/>
<reference evidence="1" key="1">
    <citation type="journal article" date="2014" name="Front. Microbiol.">
        <title>High frequency of phylogenetically diverse reductive dehalogenase-homologous genes in deep subseafloor sedimentary metagenomes.</title>
        <authorList>
            <person name="Kawai M."/>
            <person name="Futagami T."/>
            <person name="Toyoda A."/>
            <person name="Takaki Y."/>
            <person name="Nishi S."/>
            <person name="Hori S."/>
            <person name="Arai W."/>
            <person name="Tsubouchi T."/>
            <person name="Morono Y."/>
            <person name="Uchiyama I."/>
            <person name="Ito T."/>
            <person name="Fujiyama A."/>
            <person name="Inagaki F."/>
            <person name="Takami H."/>
        </authorList>
    </citation>
    <scope>NUCLEOTIDE SEQUENCE</scope>
    <source>
        <strain evidence="1">Expedition CK06-06</strain>
    </source>
</reference>
<protein>
    <submittedName>
        <fullName evidence="1">Uncharacterized protein</fullName>
    </submittedName>
</protein>
<gene>
    <name evidence="1" type="ORF">S01H1_45445</name>
</gene>
<organism evidence="1">
    <name type="scientific">marine sediment metagenome</name>
    <dbReference type="NCBI Taxonomy" id="412755"/>
    <lineage>
        <taxon>unclassified sequences</taxon>
        <taxon>metagenomes</taxon>
        <taxon>ecological metagenomes</taxon>
    </lineage>
</organism>
<evidence type="ECO:0000313" key="1">
    <source>
        <dbReference type="EMBL" id="GAG00523.1"/>
    </source>
</evidence>
<name>X0UJJ8_9ZZZZ</name>
<accession>X0UJJ8</accession>
<feature type="non-terminal residue" evidence="1">
    <location>
        <position position="1"/>
    </location>
</feature>
<proteinExistence type="predicted"/>
<dbReference type="EMBL" id="BARS01029039">
    <property type="protein sequence ID" value="GAG00523.1"/>
    <property type="molecule type" value="Genomic_DNA"/>
</dbReference>
<sequence length="241" mass="27410">HQILLHTTADGEQLHIQYPGKESERYDDKQRPWDFFPRVMLKDGYGKDISFKDIWDALFEGLESKKSEVSRELQGLAAVFFRMAYMDDHVKSGEPLKLKVRSIEIRDGKESVESEREQEFPGLYFYQPDALLLTKYAGLFPTCGMSFEAFLHYNNLLAWNEDCKYYYRATELKGEKWMGATGRINNLLTHISVLGYLHGDLSISDVFYKFSTGAGVAPASGPEIVRITGGLVQGRQGSSLL</sequence>